<dbReference type="RefSeq" id="WP_096359336.1">
    <property type="nucleotide sequence ID" value="NZ_AP014879.1"/>
</dbReference>
<keyword evidence="7 13" id="KW-0001">2Fe-2S</keyword>
<evidence type="ECO:0000256" key="2">
    <source>
        <dbReference type="ARBA" id="ARBA00010765"/>
    </source>
</evidence>
<dbReference type="InterPro" id="IPR024177">
    <property type="entry name" value="Biotin_synthase"/>
</dbReference>
<dbReference type="PANTHER" id="PTHR22976:SF2">
    <property type="entry name" value="BIOTIN SYNTHASE, MITOCHONDRIAL"/>
    <property type="match status" value="1"/>
</dbReference>
<evidence type="ECO:0000256" key="12">
    <source>
        <dbReference type="ARBA" id="ARBA00051157"/>
    </source>
</evidence>
<dbReference type="PROSITE" id="PS51918">
    <property type="entry name" value="RADICAL_SAM"/>
    <property type="match status" value="1"/>
</dbReference>
<evidence type="ECO:0000256" key="1">
    <source>
        <dbReference type="ARBA" id="ARBA00004942"/>
    </source>
</evidence>
<comment type="function">
    <text evidence="13">Catalyzes the conversion of dethiobiotin (DTB) to biotin by the insertion of a sulfur atom into dethiobiotin via a radical-based mechanism.</text>
</comment>
<dbReference type="InParanoid" id="A0A1B4XCT5"/>
<feature type="binding site" evidence="13 14">
    <location>
        <position position="255"/>
    </location>
    <ligand>
        <name>[2Fe-2S] cluster</name>
        <dbReference type="ChEBI" id="CHEBI:190135"/>
    </ligand>
</feature>
<dbReference type="SUPFAM" id="SSF102114">
    <property type="entry name" value="Radical SAM enzymes"/>
    <property type="match status" value="1"/>
</dbReference>
<dbReference type="GO" id="GO:0009102">
    <property type="term" value="P:biotin biosynthetic process"/>
    <property type="evidence" value="ECO:0007669"/>
    <property type="project" value="UniProtKB-UniRule"/>
</dbReference>
<dbReference type="SMART" id="SM00876">
    <property type="entry name" value="BATS"/>
    <property type="match status" value="1"/>
</dbReference>
<keyword evidence="11 13" id="KW-0411">Iron-sulfur</keyword>
<comment type="subunit">
    <text evidence="13">Homodimer.</text>
</comment>
<dbReference type="Gene3D" id="3.20.20.70">
    <property type="entry name" value="Aldolase class I"/>
    <property type="match status" value="1"/>
</dbReference>
<comment type="pathway">
    <text evidence="1 13">Cofactor biosynthesis; biotin biosynthesis; biotin from 7,8-diaminononanoate: step 2/2.</text>
</comment>
<feature type="domain" description="Radical SAM core" evidence="15">
    <location>
        <begin position="33"/>
        <end position="260"/>
    </location>
</feature>
<dbReference type="PIRSF" id="PIRSF001619">
    <property type="entry name" value="Biotin_synth"/>
    <property type="match status" value="1"/>
</dbReference>
<keyword evidence="10 13" id="KW-0408">Iron</keyword>
<feature type="binding site" evidence="13 14">
    <location>
        <position position="48"/>
    </location>
    <ligand>
        <name>[4Fe-4S] cluster</name>
        <dbReference type="ChEBI" id="CHEBI:49883"/>
        <note>4Fe-4S-S-AdoMet</note>
    </ligand>
</feature>
<dbReference type="InterPro" id="IPR013785">
    <property type="entry name" value="Aldolase_TIM"/>
</dbReference>
<comment type="cofactor">
    <cofactor evidence="13 14">
        <name>[4Fe-4S] cluster</name>
        <dbReference type="ChEBI" id="CHEBI:49883"/>
    </cofactor>
    <text evidence="13 14">Binds 1 [4Fe-4S] cluster. The cluster is coordinated with 3 cysteines and an exchangeable S-adenosyl-L-methionine.</text>
</comment>
<dbReference type="SFLD" id="SFLDS00029">
    <property type="entry name" value="Radical_SAM"/>
    <property type="match status" value="1"/>
</dbReference>
<dbReference type="AlphaFoldDB" id="A0A1B4XCT5"/>
<dbReference type="Pfam" id="PF04055">
    <property type="entry name" value="Radical_SAM"/>
    <property type="match status" value="1"/>
</dbReference>
<evidence type="ECO:0000256" key="14">
    <source>
        <dbReference type="PIRSR" id="PIRSR001619-1"/>
    </source>
</evidence>
<comment type="similarity">
    <text evidence="2 13">Belongs to the radical SAM superfamily. Biotin synthase family.</text>
</comment>
<evidence type="ECO:0000256" key="6">
    <source>
        <dbReference type="ARBA" id="ARBA00022691"/>
    </source>
</evidence>
<gene>
    <name evidence="13" type="primary">bioB</name>
    <name evidence="16" type="ORF">SCL_0315</name>
</gene>
<accession>A0A1B4XCT5</accession>
<feature type="binding site" evidence="13 14">
    <location>
        <position position="92"/>
    </location>
    <ligand>
        <name>[2Fe-2S] cluster</name>
        <dbReference type="ChEBI" id="CHEBI:190135"/>
    </ligand>
</feature>
<dbReference type="FunFam" id="3.20.20.70:FF:000011">
    <property type="entry name" value="Biotin synthase"/>
    <property type="match status" value="1"/>
</dbReference>
<evidence type="ECO:0000313" key="17">
    <source>
        <dbReference type="Proteomes" id="UP000243180"/>
    </source>
</evidence>
<keyword evidence="17" id="KW-1185">Reference proteome</keyword>
<organism evidence="16 17">
    <name type="scientific">Sulfuricaulis limicola</name>
    <dbReference type="NCBI Taxonomy" id="1620215"/>
    <lineage>
        <taxon>Bacteria</taxon>
        <taxon>Pseudomonadati</taxon>
        <taxon>Pseudomonadota</taxon>
        <taxon>Gammaproteobacteria</taxon>
        <taxon>Acidiferrobacterales</taxon>
        <taxon>Acidiferrobacteraceae</taxon>
        <taxon>Sulfuricaulis</taxon>
    </lineage>
</organism>
<keyword evidence="4 13" id="KW-0004">4Fe-4S</keyword>
<evidence type="ECO:0000256" key="11">
    <source>
        <dbReference type="ARBA" id="ARBA00023014"/>
    </source>
</evidence>
<protein>
    <recommendedName>
        <fullName evidence="3 13">Biotin synthase</fullName>
        <ecNumber evidence="3 13">2.8.1.6</ecNumber>
    </recommendedName>
</protein>
<evidence type="ECO:0000256" key="5">
    <source>
        <dbReference type="ARBA" id="ARBA00022679"/>
    </source>
</evidence>
<evidence type="ECO:0000256" key="4">
    <source>
        <dbReference type="ARBA" id="ARBA00022485"/>
    </source>
</evidence>
<evidence type="ECO:0000313" key="16">
    <source>
        <dbReference type="EMBL" id="BAV32637.1"/>
    </source>
</evidence>
<evidence type="ECO:0000256" key="3">
    <source>
        <dbReference type="ARBA" id="ARBA00012236"/>
    </source>
</evidence>
<dbReference type="PANTHER" id="PTHR22976">
    <property type="entry name" value="BIOTIN SYNTHASE"/>
    <property type="match status" value="1"/>
</dbReference>
<comment type="cofactor">
    <cofactor evidence="14">
        <name>[2Fe-2S] cluster</name>
        <dbReference type="ChEBI" id="CHEBI:190135"/>
    </cofactor>
    <text evidence="14">Binds 1 [2Fe-2S] cluster. The cluster is coordinated with 3 cysteines and 1 arginine.</text>
</comment>
<dbReference type="Proteomes" id="UP000243180">
    <property type="component" value="Chromosome"/>
</dbReference>
<evidence type="ECO:0000256" key="13">
    <source>
        <dbReference type="HAMAP-Rule" id="MF_01694"/>
    </source>
</evidence>
<keyword evidence="6 13" id="KW-0949">S-adenosyl-L-methionine</keyword>
<keyword evidence="8 13" id="KW-0479">Metal-binding</keyword>
<dbReference type="GO" id="GO:0004076">
    <property type="term" value="F:biotin synthase activity"/>
    <property type="evidence" value="ECO:0007669"/>
    <property type="project" value="UniProtKB-UniRule"/>
</dbReference>
<evidence type="ECO:0000256" key="7">
    <source>
        <dbReference type="ARBA" id="ARBA00022714"/>
    </source>
</evidence>
<sequence length="322" mass="34970">MPDTATIAALFELPFNDLLYRAQGVHRSHFDPNAVQLSTLLSIKTGGCSEDCGYCSQSARFHTDVPSQPLMSRDEVIAAARAAKARGATRFCMGAAWRGPKEKDLAQVTDMIRAVKDLGMETCATLGLLREGQAEQLAQAGLDYYNHNLDTSRAHYDNIVHTHSFDSRMETLKKVRSAGLKVCCGGIMGMGESREDRIQFIAELAALDPPPESVPINLLVHIPGTPLSDKPALDPIEFVRTIAVARISMPASFVRLSAGRSAMPDHLQALCFLAGANSIFYGDRLLTTPNPESDADLRLFEKLGIYPMTAEIAAPPRKAAEA</sequence>
<dbReference type="FunCoup" id="A0A1B4XCT5">
    <property type="interactions" value="362"/>
</dbReference>
<dbReference type="EC" id="2.8.1.6" evidence="3 13"/>
<evidence type="ECO:0000256" key="10">
    <source>
        <dbReference type="ARBA" id="ARBA00023004"/>
    </source>
</evidence>
<dbReference type="NCBIfam" id="TIGR00433">
    <property type="entry name" value="bioB"/>
    <property type="match status" value="1"/>
</dbReference>
<comment type="catalytic activity">
    <reaction evidence="12 13">
        <text>(4R,5S)-dethiobiotin + (sulfur carrier)-SH + 2 reduced [2Fe-2S]-[ferredoxin] + 2 S-adenosyl-L-methionine = (sulfur carrier)-H + biotin + 2 5'-deoxyadenosine + 2 L-methionine + 2 oxidized [2Fe-2S]-[ferredoxin]</text>
        <dbReference type="Rhea" id="RHEA:22060"/>
        <dbReference type="Rhea" id="RHEA-COMP:10000"/>
        <dbReference type="Rhea" id="RHEA-COMP:10001"/>
        <dbReference type="Rhea" id="RHEA-COMP:14737"/>
        <dbReference type="Rhea" id="RHEA-COMP:14739"/>
        <dbReference type="ChEBI" id="CHEBI:17319"/>
        <dbReference type="ChEBI" id="CHEBI:29917"/>
        <dbReference type="ChEBI" id="CHEBI:33737"/>
        <dbReference type="ChEBI" id="CHEBI:33738"/>
        <dbReference type="ChEBI" id="CHEBI:57586"/>
        <dbReference type="ChEBI" id="CHEBI:57844"/>
        <dbReference type="ChEBI" id="CHEBI:59789"/>
        <dbReference type="ChEBI" id="CHEBI:64428"/>
        <dbReference type="ChEBI" id="CHEBI:149473"/>
        <dbReference type="EC" id="2.8.1.6"/>
    </reaction>
</comment>
<feature type="binding site" evidence="13 14">
    <location>
        <position position="123"/>
    </location>
    <ligand>
        <name>[2Fe-2S] cluster</name>
        <dbReference type="ChEBI" id="CHEBI:190135"/>
    </ligand>
</feature>
<evidence type="ECO:0000256" key="9">
    <source>
        <dbReference type="ARBA" id="ARBA00022756"/>
    </source>
</evidence>
<reference evidence="16 17" key="1">
    <citation type="submission" date="2015-05" db="EMBL/GenBank/DDBJ databases">
        <title>Complete genome sequence of a sulfur-oxidizing gammaproteobacterium strain HA5.</title>
        <authorList>
            <person name="Miura A."/>
            <person name="Kojima H."/>
            <person name="Fukui M."/>
        </authorList>
    </citation>
    <scope>NUCLEOTIDE SEQUENCE [LARGE SCALE GENOMIC DNA]</scope>
    <source>
        <strain evidence="16 17">HA5</strain>
    </source>
</reference>
<evidence type="ECO:0000256" key="8">
    <source>
        <dbReference type="ARBA" id="ARBA00022723"/>
    </source>
</evidence>
<keyword evidence="5 13" id="KW-0808">Transferase</keyword>
<dbReference type="InterPro" id="IPR002684">
    <property type="entry name" value="Biotin_synth/BioAB"/>
</dbReference>
<dbReference type="HAMAP" id="MF_01694">
    <property type="entry name" value="BioB"/>
    <property type="match status" value="1"/>
</dbReference>
<dbReference type="GO" id="GO:0005506">
    <property type="term" value="F:iron ion binding"/>
    <property type="evidence" value="ECO:0007669"/>
    <property type="project" value="UniProtKB-UniRule"/>
</dbReference>
<dbReference type="GO" id="GO:0051539">
    <property type="term" value="F:4 iron, 4 sulfur cluster binding"/>
    <property type="evidence" value="ECO:0007669"/>
    <property type="project" value="UniProtKB-KW"/>
</dbReference>
<dbReference type="InterPro" id="IPR010722">
    <property type="entry name" value="BATS_dom"/>
</dbReference>
<name>A0A1B4XCT5_9GAMM</name>
<dbReference type="SFLD" id="SFLDG01278">
    <property type="entry name" value="biotin_synthase_like"/>
    <property type="match status" value="1"/>
</dbReference>
<dbReference type="Pfam" id="PF06968">
    <property type="entry name" value="BATS"/>
    <property type="match status" value="1"/>
</dbReference>
<dbReference type="OrthoDB" id="9786826at2"/>
<dbReference type="InterPro" id="IPR058240">
    <property type="entry name" value="rSAM_sf"/>
</dbReference>
<comment type="cofactor">
    <cofactor evidence="13">
        <name>[2Fe-2S] cluster</name>
        <dbReference type="ChEBI" id="CHEBI:190135"/>
    </cofactor>
    <text evidence="13">Binds 1 [2Fe-2S] cluster. The cluster is coordinated with 3 cysteines and 1 arginine.</text>
</comment>
<dbReference type="GO" id="GO:0051537">
    <property type="term" value="F:2 iron, 2 sulfur cluster binding"/>
    <property type="evidence" value="ECO:0007669"/>
    <property type="project" value="UniProtKB-KW"/>
</dbReference>
<dbReference type="CDD" id="cd01335">
    <property type="entry name" value="Radical_SAM"/>
    <property type="match status" value="1"/>
</dbReference>
<dbReference type="EMBL" id="AP014879">
    <property type="protein sequence ID" value="BAV32637.1"/>
    <property type="molecule type" value="Genomic_DNA"/>
</dbReference>
<feature type="binding site" evidence="13 14">
    <location>
        <position position="52"/>
    </location>
    <ligand>
        <name>[4Fe-4S] cluster</name>
        <dbReference type="ChEBI" id="CHEBI:49883"/>
        <note>4Fe-4S-S-AdoMet</note>
    </ligand>
</feature>
<dbReference type="KEGG" id="slim:SCL_0315"/>
<feature type="binding site" evidence="13 14">
    <location>
        <position position="55"/>
    </location>
    <ligand>
        <name>[4Fe-4S] cluster</name>
        <dbReference type="ChEBI" id="CHEBI:49883"/>
        <note>4Fe-4S-S-AdoMet</note>
    </ligand>
</feature>
<dbReference type="InterPro" id="IPR007197">
    <property type="entry name" value="rSAM"/>
</dbReference>
<dbReference type="UniPathway" id="UPA00078">
    <property type="reaction ID" value="UER00162"/>
</dbReference>
<feature type="binding site" evidence="13 14">
    <location>
        <position position="183"/>
    </location>
    <ligand>
        <name>[2Fe-2S] cluster</name>
        <dbReference type="ChEBI" id="CHEBI:190135"/>
    </ligand>
</feature>
<dbReference type="SMART" id="SM00729">
    <property type="entry name" value="Elp3"/>
    <property type="match status" value="1"/>
</dbReference>
<dbReference type="SFLD" id="SFLDG01060">
    <property type="entry name" value="BATS_domain_containing"/>
    <property type="match status" value="1"/>
</dbReference>
<dbReference type="InterPro" id="IPR006638">
    <property type="entry name" value="Elp3/MiaA/NifB-like_rSAM"/>
</dbReference>
<dbReference type="SFLD" id="SFLDF00272">
    <property type="entry name" value="biotin_synthase"/>
    <property type="match status" value="1"/>
</dbReference>
<keyword evidence="9 13" id="KW-0093">Biotin biosynthesis</keyword>
<evidence type="ECO:0000259" key="15">
    <source>
        <dbReference type="PROSITE" id="PS51918"/>
    </source>
</evidence>
<proteinExistence type="inferred from homology"/>